<name>A0ABV8P3A7_9BURK</name>
<keyword evidence="2" id="KW-1185">Reference proteome</keyword>
<dbReference type="EMBL" id="JBHSBV010000005">
    <property type="protein sequence ID" value="MFC4202503.1"/>
    <property type="molecule type" value="Genomic_DNA"/>
</dbReference>
<sequence>MLLAGCGSCDIMDSSSSNSLACAPALAVSVLALPARPLMDAREQQQFRSRRPVWKLTEPKRFGELELPAGAVVYLYLSAPQDHDKVTQEDMDEIRLPGDMTWRGATLDGHMQRAEHAHTYWQVRLTKSQPVQGWPCAQGDATLWNDGSVRGCRLAADYRVSGTLEAEPKAASHLVPAGSQILVFAHAVEYTPAGGRSQRIELPAQNP</sequence>
<dbReference type="Proteomes" id="UP001595848">
    <property type="component" value="Unassembled WGS sequence"/>
</dbReference>
<comment type="caution">
    <text evidence="1">The sequence shown here is derived from an EMBL/GenBank/DDBJ whole genome shotgun (WGS) entry which is preliminary data.</text>
</comment>
<organism evidence="1 2">
    <name type="scientific">Candidimonas humi</name>
    <dbReference type="NCBI Taxonomy" id="683355"/>
    <lineage>
        <taxon>Bacteria</taxon>
        <taxon>Pseudomonadati</taxon>
        <taxon>Pseudomonadota</taxon>
        <taxon>Betaproteobacteria</taxon>
        <taxon>Burkholderiales</taxon>
        <taxon>Alcaligenaceae</taxon>
        <taxon>Candidimonas</taxon>
    </lineage>
</organism>
<reference evidence="2" key="1">
    <citation type="journal article" date="2019" name="Int. J. Syst. Evol. Microbiol.">
        <title>The Global Catalogue of Microorganisms (GCM) 10K type strain sequencing project: providing services to taxonomists for standard genome sequencing and annotation.</title>
        <authorList>
            <consortium name="The Broad Institute Genomics Platform"/>
            <consortium name="The Broad Institute Genome Sequencing Center for Infectious Disease"/>
            <person name="Wu L."/>
            <person name="Ma J."/>
        </authorList>
    </citation>
    <scope>NUCLEOTIDE SEQUENCE [LARGE SCALE GENOMIC DNA]</scope>
    <source>
        <strain evidence="2">LMG 24813</strain>
    </source>
</reference>
<protein>
    <recommendedName>
        <fullName evidence="3">Lipoprotein</fullName>
    </recommendedName>
</protein>
<gene>
    <name evidence="1" type="ORF">ACFOY1_16230</name>
</gene>
<evidence type="ECO:0000313" key="2">
    <source>
        <dbReference type="Proteomes" id="UP001595848"/>
    </source>
</evidence>
<proteinExistence type="predicted"/>
<accession>A0ABV8P3A7</accession>
<evidence type="ECO:0008006" key="3">
    <source>
        <dbReference type="Google" id="ProtNLM"/>
    </source>
</evidence>
<evidence type="ECO:0000313" key="1">
    <source>
        <dbReference type="EMBL" id="MFC4202503.1"/>
    </source>
</evidence>
<dbReference type="RefSeq" id="WP_217965975.1">
    <property type="nucleotide sequence ID" value="NZ_JAHTBN010000009.1"/>
</dbReference>